<name>A0A7S8FCD3_9BACT</name>
<proteinExistence type="predicted"/>
<feature type="modified residue" description="4-aspartylphosphate" evidence="2">
    <location>
        <position position="60"/>
    </location>
</feature>
<reference evidence="4 5" key="1">
    <citation type="journal article" date="2020" name="ISME J.">
        <title>Enrichment and physiological characterization of a novel comammox Nitrospira indicates ammonium inhibition of complete nitrification.</title>
        <authorList>
            <person name="Sakoula D."/>
            <person name="Koch H."/>
            <person name="Frank J."/>
            <person name="Jetten M.S.M."/>
            <person name="van Kessel M.A.H.J."/>
            <person name="Lucker S."/>
        </authorList>
    </citation>
    <scope>NUCLEOTIDE SEQUENCE [LARGE SCALE GENOMIC DNA]</scope>
    <source>
        <strain evidence="4">Comreactor17</strain>
    </source>
</reference>
<evidence type="ECO:0000313" key="4">
    <source>
        <dbReference type="EMBL" id="QPD03305.1"/>
    </source>
</evidence>
<dbReference type="PANTHER" id="PTHR44591">
    <property type="entry name" value="STRESS RESPONSE REGULATOR PROTEIN 1"/>
    <property type="match status" value="1"/>
</dbReference>
<dbReference type="CDD" id="cd00156">
    <property type="entry name" value="REC"/>
    <property type="match status" value="1"/>
</dbReference>
<dbReference type="Pfam" id="PF00072">
    <property type="entry name" value="Response_reg"/>
    <property type="match status" value="1"/>
</dbReference>
<evidence type="ECO:0000256" key="2">
    <source>
        <dbReference type="PROSITE-ProRule" id="PRU00169"/>
    </source>
</evidence>
<dbReference type="InterPro" id="IPR050595">
    <property type="entry name" value="Bact_response_regulator"/>
</dbReference>
<dbReference type="PROSITE" id="PS50110">
    <property type="entry name" value="RESPONSE_REGULATORY"/>
    <property type="match status" value="1"/>
</dbReference>
<feature type="domain" description="Response regulatory" evidence="3">
    <location>
        <begin position="11"/>
        <end position="124"/>
    </location>
</feature>
<gene>
    <name evidence="4" type="ORF">Nkreftii_001079</name>
</gene>
<sequence length="132" mass="14335">MAVPHNHEGKLVLVVEDDADMRAFLRDVVQELGLHVAETIDRNRAIQQMMAVEPHIVLADLPLLEGGIEHVNTLRAFYPSCPIILLVALGDDHAKADAVAGRVQALLIKPVSLATLRRAIIGVLDGARTPSR</sequence>
<protein>
    <recommendedName>
        <fullName evidence="3">Response regulatory domain-containing protein</fullName>
    </recommendedName>
</protein>
<dbReference type="KEGG" id="nkf:Nkreftii_001079"/>
<dbReference type="InterPro" id="IPR011006">
    <property type="entry name" value="CheY-like_superfamily"/>
</dbReference>
<evidence type="ECO:0000256" key="1">
    <source>
        <dbReference type="ARBA" id="ARBA00022553"/>
    </source>
</evidence>
<dbReference type="GO" id="GO:0000160">
    <property type="term" value="P:phosphorelay signal transduction system"/>
    <property type="evidence" value="ECO:0007669"/>
    <property type="project" value="InterPro"/>
</dbReference>
<dbReference type="AlphaFoldDB" id="A0A7S8FCD3"/>
<dbReference type="InterPro" id="IPR001789">
    <property type="entry name" value="Sig_transdc_resp-reg_receiver"/>
</dbReference>
<dbReference type="Gene3D" id="3.40.50.2300">
    <property type="match status" value="1"/>
</dbReference>
<organism evidence="4 5">
    <name type="scientific">Candidatus Nitrospira kreftii</name>
    <dbReference type="NCBI Taxonomy" id="2652173"/>
    <lineage>
        <taxon>Bacteria</taxon>
        <taxon>Pseudomonadati</taxon>
        <taxon>Nitrospirota</taxon>
        <taxon>Nitrospiria</taxon>
        <taxon>Nitrospirales</taxon>
        <taxon>Nitrospiraceae</taxon>
        <taxon>Nitrospira</taxon>
    </lineage>
</organism>
<dbReference type="Proteomes" id="UP000593737">
    <property type="component" value="Chromosome"/>
</dbReference>
<evidence type="ECO:0000259" key="3">
    <source>
        <dbReference type="PROSITE" id="PS50110"/>
    </source>
</evidence>
<evidence type="ECO:0000313" key="5">
    <source>
        <dbReference type="Proteomes" id="UP000593737"/>
    </source>
</evidence>
<dbReference type="EMBL" id="CP047423">
    <property type="protein sequence ID" value="QPD03305.1"/>
    <property type="molecule type" value="Genomic_DNA"/>
</dbReference>
<accession>A0A7S8FCD3</accession>
<dbReference type="SUPFAM" id="SSF52172">
    <property type="entry name" value="CheY-like"/>
    <property type="match status" value="1"/>
</dbReference>
<keyword evidence="1 2" id="KW-0597">Phosphoprotein</keyword>
<dbReference type="PANTHER" id="PTHR44591:SF3">
    <property type="entry name" value="RESPONSE REGULATORY DOMAIN-CONTAINING PROTEIN"/>
    <property type="match status" value="1"/>
</dbReference>
<dbReference type="SMART" id="SM00448">
    <property type="entry name" value="REC"/>
    <property type="match status" value="1"/>
</dbReference>